<dbReference type="AlphaFoldDB" id="A0A383DC15"/>
<organism evidence="1">
    <name type="scientific">marine metagenome</name>
    <dbReference type="NCBI Taxonomy" id="408172"/>
    <lineage>
        <taxon>unclassified sequences</taxon>
        <taxon>metagenomes</taxon>
        <taxon>ecological metagenomes</taxon>
    </lineage>
</organism>
<protein>
    <submittedName>
        <fullName evidence="1">Uncharacterized protein</fullName>
    </submittedName>
</protein>
<reference evidence="1" key="1">
    <citation type="submission" date="2018-05" db="EMBL/GenBank/DDBJ databases">
        <authorList>
            <person name="Lanie J.A."/>
            <person name="Ng W.-L."/>
            <person name="Kazmierczak K.M."/>
            <person name="Andrzejewski T.M."/>
            <person name="Davidsen T.M."/>
            <person name="Wayne K.J."/>
            <person name="Tettelin H."/>
            <person name="Glass J.I."/>
            <person name="Rusch D."/>
            <person name="Podicherti R."/>
            <person name="Tsui H.-C.T."/>
            <person name="Winkler M.E."/>
        </authorList>
    </citation>
    <scope>NUCLEOTIDE SEQUENCE</scope>
</reference>
<proteinExistence type="predicted"/>
<accession>A0A383DC15</accession>
<name>A0A383DC15_9ZZZZ</name>
<gene>
    <name evidence="1" type="ORF">METZ01_LOCUS494683</name>
</gene>
<dbReference type="EMBL" id="UINC01215909">
    <property type="protein sequence ID" value="SVE41829.1"/>
    <property type="molecule type" value="Genomic_DNA"/>
</dbReference>
<sequence>VQHIPVVFPMQLDLKTNPFVISYVGNRGAREDIKADLLGKGLVEERDFILAA</sequence>
<evidence type="ECO:0000313" key="1">
    <source>
        <dbReference type="EMBL" id="SVE41829.1"/>
    </source>
</evidence>
<feature type="non-terminal residue" evidence="1">
    <location>
        <position position="1"/>
    </location>
</feature>